<dbReference type="RefSeq" id="WP_183495760.1">
    <property type="nucleotide sequence ID" value="NZ_JACIFF010000005.1"/>
</dbReference>
<dbReference type="Proteomes" id="UP000576209">
    <property type="component" value="Unassembled WGS sequence"/>
</dbReference>
<dbReference type="InterPro" id="IPR036188">
    <property type="entry name" value="FAD/NAD-bd_sf"/>
</dbReference>
<dbReference type="GO" id="GO:0016614">
    <property type="term" value="F:oxidoreductase activity, acting on CH-OH group of donors"/>
    <property type="evidence" value="ECO:0007669"/>
    <property type="project" value="InterPro"/>
</dbReference>
<dbReference type="Pfam" id="PF05199">
    <property type="entry name" value="GMC_oxred_C"/>
    <property type="match status" value="1"/>
</dbReference>
<comment type="cofactor">
    <cofactor evidence="1">
        <name>FAD</name>
        <dbReference type="ChEBI" id="CHEBI:57692"/>
    </cofactor>
</comment>
<evidence type="ECO:0000256" key="3">
    <source>
        <dbReference type="ARBA" id="ARBA00022630"/>
    </source>
</evidence>
<dbReference type="Gene3D" id="3.50.50.60">
    <property type="entry name" value="FAD/NAD(P)-binding domain"/>
    <property type="match status" value="2"/>
</dbReference>
<feature type="domain" description="Glucose-methanol-choline oxidoreductase C-terminal" evidence="6">
    <location>
        <begin position="341"/>
        <end position="453"/>
    </location>
</feature>
<keyword evidence="4" id="KW-0274">FAD</keyword>
<dbReference type="InterPro" id="IPR007867">
    <property type="entry name" value="GMC_OxRtase_C"/>
</dbReference>
<evidence type="ECO:0000256" key="4">
    <source>
        <dbReference type="ARBA" id="ARBA00022827"/>
    </source>
</evidence>
<evidence type="ECO:0000259" key="6">
    <source>
        <dbReference type="Pfam" id="PF05199"/>
    </source>
</evidence>
<keyword evidence="5" id="KW-0560">Oxidoreductase</keyword>
<proteinExistence type="inferred from homology"/>
<dbReference type="SUPFAM" id="SSF51905">
    <property type="entry name" value="FAD/NAD(P)-binding domain"/>
    <property type="match status" value="1"/>
</dbReference>
<organism evidence="7 8">
    <name type="scientific">Neolewinella aquimaris</name>
    <dbReference type="NCBI Taxonomy" id="1835722"/>
    <lineage>
        <taxon>Bacteria</taxon>
        <taxon>Pseudomonadati</taxon>
        <taxon>Bacteroidota</taxon>
        <taxon>Saprospiria</taxon>
        <taxon>Saprospirales</taxon>
        <taxon>Lewinellaceae</taxon>
        <taxon>Neolewinella</taxon>
    </lineage>
</organism>
<accession>A0A840ECI3</accession>
<dbReference type="PANTHER" id="PTHR42784:SF1">
    <property type="entry name" value="PYRANOSE 2-OXIDASE"/>
    <property type="match status" value="1"/>
</dbReference>
<comment type="caution">
    <text evidence="7">The sequence shown here is derived from an EMBL/GenBank/DDBJ whole genome shotgun (WGS) entry which is preliminary data.</text>
</comment>
<protein>
    <recommendedName>
        <fullName evidence="6">Glucose-methanol-choline oxidoreductase C-terminal domain-containing protein</fullName>
    </recommendedName>
</protein>
<reference evidence="7 8" key="1">
    <citation type="submission" date="2020-08" db="EMBL/GenBank/DDBJ databases">
        <title>Genomic Encyclopedia of Type Strains, Phase IV (KMG-IV): sequencing the most valuable type-strain genomes for metagenomic binning, comparative biology and taxonomic classification.</title>
        <authorList>
            <person name="Goeker M."/>
        </authorList>
    </citation>
    <scope>NUCLEOTIDE SEQUENCE [LARGE SCALE GENOMIC DNA]</scope>
    <source>
        <strain evidence="7 8">DSM 105137</strain>
    </source>
</reference>
<sequence>MNRPSVCIIGCGTYGSYLLRQLRQRHGDKLDITVIEVGNETTQSSEEAGIATVSDTSKVSRFGRYFGLGGTSARWGGQILFFDERDVVNDDPDWNYVVDLNNRHRDRVLGELLGQKKKLREKEDSRVKNGIWLGYFKRNLFKRLGKKDKEAVRWLKDTRVTGFTTANDGSVREVRIRTVAGEESVVQADRFYLTTGALESCRLLNKLDNGTLGQTDLGKNLGDHVSVELFQVKSSPPVLHGVDFTPQFIGTSLFTKRLLVHTENGRVNFAHVVPNKDVAAFTVLKKAMFGRQEGSTSFSEVVQSFKFLALFGTKLVFMRKLHVHQNDWSLQLDIEQGDVTDNEVLVSEETDKFGEPGIRVKWAVSANDRATIAEAKKQIKQVLDAEGHTYDELFTDIHEYEKLEDTYHPVGFIRMGQDQRAPVDRDFLVRGIPNLYHFSTAMFRSAKSINPTGAGFCLIEEHLDRAYPMTS</sequence>
<dbReference type="EMBL" id="JACIFF010000005">
    <property type="protein sequence ID" value="MBB4079509.1"/>
    <property type="molecule type" value="Genomic_DNA"/>
</dbReference>
<evidence type="ECO:0000313" key="7">
    <source>
        <dbReference type="EMBL" id="MBB4079509.1"/>
    </source>
</evidence>
<dbReference type="AlphaFoldDB" id="A0A840ECI3"/>
<evidence type="ECO:0000256" key="1">
    <source>
        <dbReference type="ARBA" id="ARBA00001974"/>
    </source>
</evidence>
<comment type="similarity">
    <text evidence="2">Belongs to the GMC oxidoreductase family.</text>
</comment>
<dbReference type="InterPro" id="IPR051473">
    <property type="entry name" value="P2Ox-like"/>
</dbReference>
<gene>
    <name evidence="7" type="ORF">GGR28_002134</name>
</gene>
<name>A0A840ECI3_9BACT</name>
<keyword evidence="8" id="KW-1185">Reference proteome</keyword>
<evidence type="ECO:0000256" key="2">
    <source>
        <dbReference type="ARBA" id="ARBA00010790"/>
    </source>
</evidence>
<keyword evidence="3" id="KW-0285">Flavoprotein</keyword>
<dbReference type="PANTHER" id="PTHR42784">
    <property type="entry name" value="PYRANOSE 2-OXIDASE"/>
    <property type="match status" value="1"/>
</dbReference>
<evidence type="ECO:0000256" key="5">
    <source>
        <dbReference type="ARBA" id="ARBA00023002"/>
    </source>
</evidence>
<evidence type="ECO:0000313" key="8">
    <source>
        <dbReference type="Proteomes" id="UP000576209"/>
    </source>
</evidence>